<feature type="domain" description="Laminin G" evidence="4">
    <location>
        <begin position="355"/>
        <end position="547"/>
    </location>
</feature>
<sequence>SNQLHFTIDSHTGTVTKQNRLNDDEKDIYFIKIFAKDNAPSALFRNNKPNMSSHTLIVKIINRDLNIIPQNAITNIHGQEQRTNKLIGSVYVDYDIKDNSNKLFLWDERASTGTRKHFKLNSKSGMIMMLKGTPEGIYNLEFTVIEESSNFPRHKVSARVTVTVKNISVEAVDQSGSIRFYNVTAKKFISQTLGELNTPMYRLQESIASILDTSPDQVDIFTINNRKLARGAFLDVFFAVDDTIYTSSEVLNAVLSLHLRKLEEDVGYRIVTVGIDECIAKGHMCQQACKNRVHRSQKSIVVHTNTNSFVGMTTLVQAECIPQIESSLVACLNGGTFQNGKCNCPMGFEGPQCEKLDICFDGSGYAIYPSIKSGNVNNISIELLPRQKDGLVFYMGPLKYDPSLKTPPFLALEINDGMLVLLLDYGTGMIRFDYQQLILHTLTTVDIVLEPHRFEIHTTSNKLQGRSRYENRDLSGFLPGNMPILLGGTVNHFAKGLLYNWPLHLVGIPQKIDYDGCMRNLTINGHTMDFMQPIMANNVSFSSQWSN</sequence>
<protein>
    <recommendedName>
        <fullName evidence="9">Cadherin domain-containing protein</fullName>
    </recommendedName>
</protein>
<evidence type="ECO:0000259" key="6">
    <source>
        <dbReference type="PROSITE" id="PS50268"/>
    </source>
</evidence>
<dbReference type="Pfam" id="PF24811">
    <property type="entry name" value="Ig_Shg"/>
    <property type="match status" value="1"/>
</dbReference>
<dbReference type="GO" id="GO:0048513">
    <property type="term" value="P:animal organ development"/>
    <property type="evidence" value="ECO:0007669"/>
    <property type="project" value="UniProtKB-ARBA"/>
</dbReference>
<dbReference type="SUPFAM" id="SSF49899">
    <property type="entry name" value="Concanavalin A-like lectins/glucanases"/>
    <property type="match status" value="1"/>
</dbReference>
<feature type="domain" description="Cadherin" evidence="6">
    <location>
        <begin position="6"/>
        <end position="71"/>
    </location>
</feature>
<dbReference type="SUPFAM" id="SSF49313">
    <property type="entry name" value="Cadherin-like"/>
    <property type="match status" value="1"/>
</dbReference>
<keyword evidence="8" id="KW-1185">Reference proteome</keyword>
<evidence type="ECO:0008006" key="9">
    <source>
        <dbReference type="Google" id="ProtNLM"/>
    </source>
</evidence>
<dbReference type="GO" id="GO:0007156">
    <property type="term" value="P:homophilic cell adhesion via plasma membrane adhesion molecules"/>
    <property type="evidence" value="ECO:0007669"/>
    <property type="project" value="InterPro"/>
</dbReference>
<keyword evidence="2" id="KW-0106">Calcium</keyword>
<evidence type="ECO:0000259" key="5">
    <source>
        <dbReference type="PROSITE" id="PS50026"/>
    </source>
</evidence>
<dbReference type="GO" id="GO:0001736">
    <property type="term" value="P:establishment of planar polarity"/>
    <property type="evidence" value="ECO:0007669"/>
    <property type="project" value="UniProtKB-ARBA"/>
</dbReference>
<dbReference type="InterPro" id="IPR015919">
    <property type="entry name" value="Cadherin-like_sf"/>
</dbReference>
<accession>A0A182I666</accession>
<keyword evidence="3" id="KW-0245">EGF-like domain</keyword>
<feature type="domain" description="EGF-like" evidence="5">
    <location>
        <begin position="316"/>
        <end position="354"/>
    </location>
</feature>
<evidence type="ECO:0000256" key="1">
    <source>
        <dbReference type="ARBA" id="ARBA00023157"/>
    </source>
</evidence>
<dbReference type="InterPro" id="IPR000742">
    <property type="entry name" value="EGF"/>
</dbReference>
<dbReference type="Gene3D" id="2.60.120.200">
    <property type="match status" value="1"/>
</dbReference>
<dbReference type="GO" id="GO:0005509">
    <property type="term" value="F:calcium ion binding"/>
    <property type="evidence" value="ECO:0007669"/>
    <property type="project" value="UniProtKB-UniRule"/>
</dbReference>
<dbReference type="PROSITE" id="PS50026">
    <property type="entry name" value="EGF_3"/>
    <property type="match status" value="1"/>
</dbReference>
<dbReference type="InterPro" id="IPR056370">
    <property type="entry name" value="Shg-like_Ig-like"/>
</dbReference>
<evidence type="ECO:0000259" key="4">
    <source>
        <dbReference type="PROSITE" id="PS50025"/>
    </source>
</evidence>
<dbReference type="Gene3D" id="2.10.25.10">
    <property type="entry name" value="Laminin"/>
    <property type="match status" value="1"/>
</dbReference>
<evidence type="ECO:0000313" key="7">
    <source>
        <dbReference type="EnsemblMetazoa" id="AARA009069-PA"/>
    </source>
</evidence>
<comment type="caution">
    <text evidence="3">Lacks conserved residue(s) required for the propagation of feature annotation.</text>
</comment>
<evidence type="ECO:0000256" key="2">
    <source>
        <dbReference type="PROSITE-ProRule" id="PRU00043"/>
    </source>
</evidence>
<dbReference type="InterPro" id="IPR013320">
    <property type="entry name" value="ConA-like_dom_sf"/>
</dbReference>
<dbReference type="Pfam" id="PF02210">
    <property type="entry name" value="Laminin_G_2"/>
    <property type="match status" value="1"/>
</dbReference>
<reference evidence="7" key="1">
    <citation type="submission" date="2022-08" db="UniProtKB">
        <authorList>
            <consortium name="EnsemblMetazoa"/>
        </authorList>
    </citation>
    <scope>IDENTIFICATION</scope>
    <source>
        <strain evidence="7">Dongola</strain>
    </source>
</reference>
<name>A0A182I666_ANOAR</name>
<dbReference type="CDD" id="cd11304">
    <property type="entry name" value="Cadherin_repeat"/>
    <property type="match status" value="1"/>
</dbReference>
<evidence type="ECO:0000313" key="8">
    <source>
        <dbReference type="Proteomes" id="UP000075840"/>
    </source>
</evidence>
<dbReference type="InterPro" id="IPR050372">
    <property type="entry name" value="Neurexin-related_CASP"/>
</dbReference>
<proteinExistence type="predicted"/>
<feature type="disulfide bond" evidence="3">
    <location>
        <begin position="344"/>
        <end position="353"/>
    </location>
</feature>
<dbReference type="CDD" id="cd00110">
    <property type="entry name" value="LamG"/>
    <property type="match status" value="1"/>
</dbReference>
<dbReference type="PROSITE" id="PS50268">
    <property type="entry name" value="CADHERIN_2"/>
    <property type="match status" value="1"/>
</dbReference>
<evidence type="ECO:0000256" key="3">
    <source>
        <dbReference type="PROSITE-ProRule" id="PRU00076"/>
    </source>
</evidence>
<dbReference type="Proteomes" id="UP000075840">
    <property type="component" value="Unassembled WGS sequence"/>
</dbReference>
<dbReference type="AlphaFoldDB" id="A0A182I666"/>
<dbReference type="GO" id="GO:0007163">
    <property type="term" value="P:establishment or maintenance of cell polarity"/>
    <property type="evidence" value="ECO:0007669"/>
    <property type="project" value="UniProtKB-ARBA"/>
</dbReference>
<dbReference type="EnsemblMetazoa" id="AARA009069-RA">
    <property type="protein sequence ID" value="AARA009069-PA"/>
    <property type="gene ID" value="AARA009069"/>
</dbReference>
<dbReference type="SMART" id="SM00282">
    <property type="entry name" value="LamG"/>
    <property type="match status" value="1"/>
</dbReference>
<dbReference type="GO" id="GO:0016020">
    <property type="term" value="C:membrane"/>
    <property type="evidence" value="ECO:0007669"/>
    <property type="project" value="UniProtKB-SubCell"/>
</dbReference>
<keyword evidence="1 3" id="KW-1015">Disulfide bond</keyword>
<dbReference type="VEuPathDB" id="VectorBase:AARA009069"/>
<dbReference type="PROSITE" id="PS50025">
    <property type="entry name" value="LAM_G_DOMAIN"/>
    <property type="match status" value="1"/>
</dbReference>
<dbReference type="PANTHER" id="PTHR15036:SF85">
    <property type="entry name" value="SP2353, ISOFORM A"/>
    <property type="match status" value="1"/>
</dbReference>
<dbReference type="EMBL" id="APCN01003567">
    <property type="status" value="NOT_ANNOTATED_CDS"/>
    <property type="molecule type" value="Genomic_DNA"/>
</dbReference>
<dbReference type="InterPro" id="IPR001791">
    <property type="entry name" value="Laminin_G"/>
</dbReference>
<dbReference type="PANTHER" id="PTHR15036">
    <property type="entry name" value="PIKACHURIN-LIKE PROTEIN"/>
    <property type="match status" value="1"/>
</dbReference>
<organism evidence="7 8">
    <name type="scientific">Anopheles arabiensis</name>
    <name type="common">Mosquito</name>
    <dbReference type="NCBI Taxonomy" id="7173"/>
    <lineage>
        <taxon>Eukaryota</taxon>
        <taxon>Metazoa</taxon>
        <taxon>Ecdysozoa</taxon>
        <taxon>Arthropoda</taxon>
        <taxon>Hexapoda</taxon>
        <taxon>Insecta</taxon>
        <taxon>Pterygota</taxon>
        <taxon>Neoptera</taxon>
        <taxon>Endopterygota</taxon>
        <taxon>Diptera</taxon>
        <taxon>Nematocera</taxon>
        <taxon>Culicoidea</taxon>
        <taxon>Culicidae</taxon>
        <taxon>Anophelinae</taxon>
        <taxon>Anopheles</taxon>
    </lineage>
</organism>
<dbReference type="PROSITE" id="PS00022">
    <property type="entry name" value="EGF_1"/>
    <property type="match status" value="1"/>
</dbReference>
<dbReference type="VEuPathDB" id="VectorBase:AARA21_002150"/>
<dbReference type="InterPro" id="IPR002126">
    <property type="entry name" value="Cadherin-like_dom"/>
</dbReference>
<dbReference type="PROSITE" id="PS01186">
    <property type="entry name" value="EGF_2"/>
    <property type="match status" value="1"/>
</dbReference>